<gene>
    <name evidence="8" type="ORF">PGLA1383_LOCUS23863</name>
</gene>
<proteinExistence type="predicted"/>
<keyword evidence="9" id="KW-1185">Reference proteome</keyword>
<evidence type="ECO:0000256" key="1">
    <source>
        <dbReference type="ARBA" id="ARBA00004123"/>
    </source>
</evidence>
<evidence type="ECO:0000256" key="2">
    <source>
        <dbReference type="ARBA" id="ARBA00022574"/>
    </source>
</evidence>
<keyword evidence="5" id="KW-0539">Nucleus</keyword>
<evidence type="ECO:0000256" key="5">
    <source>
        <dbReference type="ARBA" id="ARBA00023242"/>
    </source>
</evidence>
<evidence type="ECO:0000313" key="9">
    <source>
        <dbReference type="Proteomes" id="UP000654075"/>
    </source>
</evidence>
<dbReference type="InterPro" id="IPR019775">
    <property type="entry name" value="WD40_repeat_CS"/>
</dbReference>
<dbReference type="OrthoDB" id="71437at2759"/>
<keyword evidence="3" id="KW-0507">mRNA processing</keyword>
<dbReference type="GO" id="GO:0031124">
    <property type="term" value="P:mRNA 3'-end processing"/>
    <property type="evidence" value="ECO:0007669"/>
    <property type="project" value="InterPro"/>
</dbReference>
<sequence>AHSGCAVASVRWSRGLRYLLTSGHDGRTRLWDVRMGKEVFCMGFGPRSCEFSSAVFITGERYIATTNSNVKLSDVSLFDAATGSPVFMKLGLHNMPVHALEASPVDRTIMTGCDDEKARFFNIEDKNM</sequence>
<dbReference type="Gene3D" id="2.130.10.10">
    <property type="entry name" value="YVTN repeat-like/Quinoprotein amine dehydrogenase"/>
    <property type="match status" value="1"/>
</dbReference>
<evidence type="ECO:0000313" key="8">
    <source>
        <dbReference type="EMBL" id="CAE8605767.1"/>
    </source>
</evidence>
<comment type="caution">
    <text evidence="8">The sequence shown here is derived from an EMBL/GenBank/DDBJ whole genome shotgun (WGS) entry which is preliminary data.</text>
</comment>
<protein>
    <recommendedName>
        <fullName evidence="6">Cleavage stimulation factor 50 kDa subunit</fullName>
    </recommendedName>
</protein>
<dbReference type="SUPFAM" id="SSF50978">
    <property type="entry name" value="WD40 repeat-like"/>
    <property type="match status" value="1"/>
</dbReference>
<dbReference type="Proteomes" id="UP000654075">
    <property type="component" value="Unassembled WGS sequence"/>
</dbReference>
<name>A0A813F345_POLGL</name>
<dbReference type="PROSITE" id="PS00678">
    <property type="entry name" value="WD_REPEATS_1"/>
    <property type="match status" value="1"/>
</dbReference>
<dbReference type="PANTHER" id="PTHR44133:SF2">
    <property type="entry name" value="CLEAVAGE STIMULATION FACTOR SUBUNIT 1"/>
    <property type="match status" value="1"/>
</dbReference>
<feature type="non-terminal residue" evidence="8">
    <location>
        <position position="128"/>
    </location>
</feature>
<organism evidence="8 9">
    <name type="scientific">Polarella glacialis</name>
    <name type="common">Dinoflagellate</name>
    <dbReference type="NCBI Taxonomy" id="89957"/>
    <lineage>
        <taxon>Eukaryota</taxon>
        <taxon>Sar</taxon>
        <taxon>Alveolata</taxon>
        <taxon>Dinophyceae</taxon>
        <taxon>Suessiales</taxon>
        <taxon>Suessiaceae</taxon>
        <taxon>Polarella</taxon>
    </lineage>
</organism>
<dbReference type="PANTHER" id="PTHR44133">
    <property type="entry name" value="CLEAVAGE STIMULATION FACTOR SUBUNIT 1"/>
    <property type="match status" value="1"/>
</dbReference>
<dbReference type="AlphaFoldDB" id="A0A813F345"/>
<dbReference type="InterPro" id="IPR044633">
    <property type="entry name" value="CstF1-like"/>
</dbReference>
<feature type="repeat" description="WD" evidence="7">
    <location>
        <begin position="7"/>
        <end position="41"/>
    </location>
</feature>
<dbReference type="InterPro" id="IPR036322">
    <property type="entry name" value="WD40_repeat_dom_sf"/>
</dbReference>
<evidence type="ECO:0000256" key="3">
    <source>
        <dbReference type="ARBA" id="ARBA00022664"/>
    </source>
</evidence>
<dbReference type="GO" id="GO:0005848">
    <property type="term" value="C:mRNA cleavage stimulating factor complex"/>
    <property type="evidence" value="ECO:0007669"/>
    <property type="project" value="InterPro"/>
</dbReference>
<accession>A0A813F345</accession>
<evidence type="ECO:0000256" key="4">
    <source>
        <dbReference type="ARBA" id="ARBA00022737"/>
    </source>
</evidence>
<evidence type="ECO:0000256" key="6">
    <source>
        <dbReference type="ARBA" id="ARBA00029851"/>
    </source>
</evidence>
<dbReference type="EMBL" id="CAJNNV010018308">
    <property type="protein sequence ID" value="CAE8605767.1"/>
    <property type="molecule type" value="Genomic_DNA"/>
</dbReference>
<dbReference type="Pfam" id="PF00400">
    <property type="entry name" value="WD40"/>
    <property type="match status" value="1"/>
</dbReference>
<evidence type="ECO:0000256" key="7">
    <source>
        <dbReference type="PROSITE-ProRule" id="PRU00221"/>
    </source>
</evidence>
<keyword evidence="2 7" id="KW-0853">WD repeat</keyword>
<dbReference type="InterPro" id="IPR015943">
    <property type="entry name" value="WD40/YVTN_repeat-like_dom_sf"/>
</dbReference>
<dbReference type="PROSITE" id="PS50082">
    <property type="entry name" value="WD_REPEATS_2"/>
    <property type="match status" value="1"/>
</dbReference>
<keyword evidence="4" id="KW-0677">Repeat</keyword>
<dbReference type="GO" id="GO:0003723">
    <property type="term" value="F:RNA binding"/>
    <property type="evidence" value="ECO:0007669"/>
    <property type="project" value="TreeGrafter"/>
</dbReference>
<dbReference type="InterPro" id="IPR001680">
    <property type="entry name" value="WD40_rpt"/>
</dbReference>
<reference evidence="8" key="1">
    <citation type="submission" date="2021-02" db="EMBL/GenBank/DDBJ databases">
        <authorList>
            <person name="Dougan E. K."/>
            <person name="Rhodes N."/>
            <person name="Thang M."/>
            <person name="Chan C."/>
        </authorList>
    </citation>
    <scope>NUCLEOTIDE SEQUENCE</scope>
</reference>
<comment type="subcellular location">
    <subcellularLocation>
        <location evidence="1">Nucleus</location>
    </subcellularLocation>
</comment>